<dbReference type="GO" id="GO:0004805">
    <property type="term" value="F:trehalose-phosphatase activity"/>
    <property type="evidence" value="ECO:0007669"/>
    <property type="project" value="TreeGrafter"/>
</dbReference>
<comment type="caution">
    <text evidence="2">The sequence shown here is derived from an EMBL/GenBank/DDBJ whole genome shotgun (WGS) entry which is preliminary data.</text>
</comment>
<dbReference type="Gene3D" id="3.40.50.2000">
    <property type="entry name" value="Glycogen Phosphorylase B"/>
    <property type="match status" value="2"/>
</dbReference>
<dbReference type="EMBL" id="JAESIY010000025">
    <property type="protein sequence ID" value="MBL3659047.1"/>
    <property type="molecule type" value="Genomic_DNA"/>
</dbReference>
<reference evidence="2" key="1">
    <citation type="submission" date="2021-01" db="EMBL/GenBank/DDBJ databases">
        <title>Fulvivirga kasyanovii gen. nov., sp nov., a novel member of the phylum Bacteroidetes isolated from seawater in a mussel farm.</title>
        <authorList>
            <person name="Zhao L.-H."/>
            <person name="Wang Z.-J."/>
        </authorList>
    </citation>
    <scope>NUCLEOTIDE SEQUENCE</scope>
    <source>
        <strain evidence="2">2943</strain>
    </source>
</reference>
<dbReference type="PANTHER" id="PTHR10788">
    <property type="entry name" value="TREHALOSE-6-PHOSPHATE SYNTHASE"/>
    <property type="match status" value="1"/>
</dbReference>
<organism evidence="2 3">
    <name type="scientific">Fulvivirga sediminis</name>
    <dbReference type="NCBI Taxonomy" id="2803949"/>
    <lineage>
        <taxon>Bacteria</taxon>
        <taxon>Pseudomonadati</taxon>
        <taxon>Bacteroidota</taxon>
        <taxon>Cytophagia</taxon>
        <taxon>Cytophagales</taxon>
        <taxon>Fulvivirgaceae</taxon>
        <taxon>Fulvivirga</taxon>
    </lineage>
</organism>
<comment type="similarity">
    <text evidence="1">Belongs to the glycosyltransferase 20 family.</text>
</comment>
<dbReference type="InterPro" id="IPR001830">
    <property type="entry name" value="Glyco_trans_20"/>
</dbReference>
<gene>
    <name evidence="2" type="ORF">JL102_23065</name>
</gene>
<dbReference type="PANTHER" id="PTHR10788:SF106">
    <property type="entry name" value="BCDNA.GH08860"/>
    <property type="match status" value="1"/>
</dbReference>
<evidence type="ECO:0000313" key="3">
    <source>
        <dbReference type="Proteomes" id="UP000659388"/>
    </source>
</evidence>
<dbReference type="GO" id="GO:0005992">
    <property type="term" value="P:trehalose biosynthetic process"/>
    <property type="evidence" value="ECO:0007669"/>
    <property type="project" value="InterPro"/>
</dbReference>
<protein>
    <submittedName>
        <fullName evidence="2">Trehalose-6-phosphate synthase</fullName>
    </submittedName>
</protein>
<sequence>MDVKSYIFASNRGPHFYANGLSHFAAGGTQDVYKLICKELAKKWICIAPDKYESDTVISDYKELDVLFVNKTTYNNYYYRYVSEYLYPNILGSKGLKSAAGAQKEFKEVSRAIAHKIGNHKSIILCDYHLYKVPEYIIDSEQIHFFWFLPFLKAPKDNQIYRDITYGLMKVDTLWFLHEDYKKNFIEFAEAMYGPNNLPTIETLTLGPSAFFSKNHRVDINEFKHLILKEFRVQYSPQCSYLITVARLDFVKKIPLLLQAMSIIENDRKLNIKLMILAPHHRQNSSFYQAEELKILKHLDQLKRNDQVFFSHNTLNREELIVLYKFTNLFILPSSNDAMPLTPLEYILANDGNGAVVVSDSAGTSKIMPNTTYIFKHDNPLSLANKIIEALLANSEDRASWMKQNKQITYRITSNKWINKIMETLKLFEEKII</sequence>
<dbReference type="GO" id="GO:0003825">
    <property type="term" value="F:alpha,alpha-trehalose-phosphate synthase (UDP-forming) activity"/>
    <property type="evidence" value="ECO:0007669"/>
    <property type="project" value="TreeGrafter"/>
</dbReference>
<name>A0A937FC94_9BACT</name>
<dbReference type="GO" id="GO:0005829">
    <property type="term" value="C:cytosol"/>
    <property type="evidence" value="ECO:0007669"/>
    <property type="project" value="TreeGrafter"/>
</dbReference>
<keyword evidence="3" id="KW-1185">Reference proteome</keyword>
<accession>A0A937FC94</accession>
<dbReference type="Pfam" id="PF00982">
    <property type="entry name" value="Glyco_transf_20"/>
    <property type="match status" value="1"/>
</dbReference>
<dbReference type="SUPFAM" id="SSF53756">
    <property type="entry name" value="UDP-Glycosyltransferase/glycogen phosphorylase"/>
    <property type="match status" value="1"/>
</dbReference>
<dbReference type="AlphaFoldDB" id="A0A937FC94"/>
<dbReference type="RefSeq" id="WP_202246841.1">
    <property type="nucleotide sequence ID" value="NZ_JAESIY010000025.1"/>
</dbReference>
<dbReference type="Proteomes" id="UP000659388">
    <property type="component" value="Unassembled WGS sequence"/>
</dbReference>
<evidence type="ECO:0000256" key="1">
    <source>
        <dbReference type="ARBA" id="ARBA00008799"/>
    </source>
</evidence>
<proteinExistence type="inferred from homology"/>
<evidence type="ECO:0000313" key="2">
    <source>
        <dbReference type="EMBL" id="MBL3659047.1"/>
    </source>
</evidence>